<evidence type="ECO:0000259" key="1">
    <source>
        <dbReference type="PROSITE" id="PS50842"/>
    </source>
</evidence>
<dbReference type="GeneID" id="5006976"/>
<dbReference type="Proteomes" id="UP000001568">
    <property type="component" value="Chromosome 21"/>
</dbReference>
<evidence type="ECO:0000313" key="2">
    <source>
        <dbReference type="EMBL" id="ABO99269.1"/>
    </source>
</evidence>
<dbReference type="PROSITE" id="PS50842">
    <property type="entry name" value="EXPANSIN_EG45"/>
    <property type="match status" value="1"/>
</dbReference>
<gene>
    <name evidence="2" type="ORF">OSTLU_93621</name>
    <name evidence="3" type="ORF">OSTLU_94158</name>
</gene>
<keyword evidence="4" id="KW-1185">Reference proteome</keyword>
<proteinExistence type="predicted"/>
<feature type="domain" description="Expansin-like EG45" evidence="1">
    <location>
        <begin position="71"/>
        <end position="174"/>
    </location>
</feature>
<dbReference type="Gramene" id="ABP01277">
    <property type="protein sequence ID" value="ABP01277"/>
    <property type="gene ID" value="OSTLU_94158"/>
</dbReference>
<accession>A4S6N1</accession>
<evidence type="ECO:0000313" key="4">
    <source>
        <dbReference type="Proteomes" id="UP000001568"/>
    </source>
</evidence>
<dbReference type="OrthoDB" id="498139at2759"/>
<dbReference type="KEGG" id="olu:OSTLU_93621"/>
<sequence>MPPNRDFATRTARRAPRASRTTHLLAFAFALASSRRGAARAEDGLGWREGGTATWYGGPNGPGPDGMSIYTGSCKYGSNIPSHYVAALNTDGTLNTDAAAWNFNSENINCAGGYDHGLTDECGACYEVMCVAGRQRGLADSALGPWAGCANGDGEKSITVLITDSCPCGHPNPR</sequence>
<dbReference type="SUPFAM" id="SSF50685">
    <property type="entry name" value="Barwin-like endoglucanases"/>
    <property type="match status" value="1"/>
</dbReference>
<reference evidence="2 4" key="1">
    <citation type="journal article" date="2007" name="Proc. Natl. Acad. Sci. U.S.A.">
        <title>The tiny eukaryote Ostreococcus provides genomic insights into the paradox of plankton speciation.</title>
        <authorList>
            <person name="Palenik B."/>
            <person name="Grimwood J."/>
            <person name="Aerts A."/>
            <person name="Rouze P."/>
            <person name="Salamov A."/>
            <person name="Putnam N."/>
            <person name="Dupont C."/>
            <person name="Jorgensen R."/>
            <person name="Derelle E."/>
            <person name="Rombauts S."/>
            <person name="Zhou K."/>
            <person name="Otillar R."/>
            <person name="Merchant S.S."/>
            <person name="Podell S."/>
            <person name="Gaasterland T."/>
            <person name="Napoli C."/>
            <person name="Gendler K."/>
            <person name="Manuell A."/>
            <person name="Tai V."/>
            <person name="Vallon O."/>
            <person name="Piganeau G."/>
            <person name="Jancek S."/>
            <person name="Heijde M."/>
            <person name="Jabbari K."/>
            <person name="Bowler C."/>
            <person name="Lohr M."/>
            <person name="Robbens S."/>
            <person name="Werner G."/>
            <person name="Dubchak I."/>
            <person name="Pazour G.J."/>
            <person name="Ren Q."/>
            <person name="Paulsen I."/>
            <person name="Delwiche C."/>
            <person name="Schmutz J."/>
            <person name="Rokhsar D."/>
            <person name="Van de Peer Y."/>
            <person name="Moreau H."/>
            <person name="Grigoriev I.V."/>
        </authorList>
    </citation>
    <scope>NUCLEOTIDE SEQUENCE [LARGE SCALE GENOMIC DNA]</scope>
    <source>
        <strain evidence="2 4">CCE9901</strain>
    </source>
</reference>
<dbReference type="HOGENOM" id="CLU_1542628_0_0_1"/>
<dbReference type="Proteomes" id="UP000001568">
    <property type="component" value="Chromosome 13"/>
</dbReference>
<dbReference type="InterPro" id="IPR036908">
    <property type="entry name" value="RlpA-like_sf"/>
</dbReference>
<name>A4S6N1_OSTLU</name>
<dbReference type="EMBL" id="CP000593">
    <property type="protein sequence ID" value="ABO99269.1"/>
    <property type="molecule type" value="Genomic_DNA"/>
</dbReference>
<protein>
    <recommendedName>
        <fullName evidence="1">Expansin-like EG45 domain-containing protein</fullName>
    </recommendedName>
</protein>
<dbReference type="STRING" id="436017.A4S6N1"/>
<dbReference type="EMBL" id="CP000601">
    <property type="protein sequence ID" value="ABP01277.1"/>
    <property type="molecule type" value="Genomic_DNA"/>
</dbReference>
<dbReference type="KEGG" id="olu:OSTLU_94158"/>
<dbReference type="InterPro" id="IPR007112">
    <property type="entry name" value="Expansin/allergen_DPBB_dom"/>
</dbReference>
<dbReference type="RefSeq" id="XP_001420976.1">
    <property type="nucleotide sequence ID" value="XM_001420939.1"/>
</dbReference>
<dbReference type="Gramene" id="ABO99269">
    <property type="protein sequence ID" value="ABO99269"/>
    <property type="gene ID" value="OSTLU_93621"/>
</dbReference>
<dbReference type="GeneID" id="5005182"/>
<dbReference type="RefSeq" id="XP_001422918.1">
    <property type="nucleotide sequence ID" value="XM_001422881.1"/>
</dbReference>
<dbReference type="AlphaFoldDB" id="A4S6N1"/>
<dbReference type="Gene3D" id="2.40.40.10">
    <property type="entry name" value="RlpA-like domain"/>
    <property type="match status" value="1"/>
</dbReference>
<evidence type="ECO:0000313" key="3">
    <source>
        <dbReference type="EMBL" id="ABP01277.1"/>
    </source>
</evidence>
<organism evidence="2 4">
    <name type="scientific">Ostreococcus lucimarinus (strain CCE9901)</name>
    <dbReference type="NCBI Taxonomy" id="436017"/>
    <lineage>
        <taxon>Eukaryota</taxon>
        <taxon>Viridiplantae</taxon>
        <taxon>Chlorophyta</taxon>
        <taxon>Mamiellophyceae</taxon>
        <taxon>Mamiellales</taxon>
        <taxon>Bathycoccaceae</taxon>
        <taxon>Ostreococcus</taxon>
    </lineage>
</organism>